<feature type="domain" description="Aminotransferase class I/classII large" evidence="7">
    <location>
        <begin position="33"/>
        <end position="279"/>
    </location>
</feature>
<accession>A0AAD6DMG1</accession>
<gene>
    <name evidence="8" type="ORF">N7537_011807</name>
</gene>
<dbReference type="RefSeq" id="XP_056748148.1">
    <property type="nucleotide sequence ID" value="XM_056902861.1"/>
</dbReference>
<dbReference type="Pfam" id="PF00155">
    <property type="entry name" value="Aminotran_1_2"/>
    <property type="match status" value="1"/>
</dbReference>
<comment type="cofactor">
    <cofactor evidence="1">
        <name>pyridoxal 5'-phosphate</name>
        <dbReference type="ChEBI" id="CHEBI:597326"/>
    </cofactor>
</comment>
<comment type="similarity">
    <text evidence="2">Belongs to the class-I pyridoxal-phosphate-dependent aminotransferase family.</text>
</comment>
<dbReference type="Gene3D" id="3.90.1150.10">
    <property type="entry name" value="Aspartate Aminotransferase, domain 1"/>
    <property type="match status" value="1"/>
</dbReference>
<name>A0AAD6DMG1_9EURO</name>
<reference evidence="8" key="2">
    <citation type="submission" date="2023-01" db="EMBL/GenBank/DDBJ databases">
        <authorList>
            <person name="Petersen C."/>
        </authorList>
    </citation>
    <scope>NUCLEOTIDE SEQUENCE</scope>
    <source>
        <strain evidence="8">IBT 12815</strain>
    </source>
</reference>
<evidence type="ECO:0000256" key="6">
    <source>
        <dbReference type="ARBA" id="ARBA00022898"/>
    </source>
</evidence>
<protein>
    <recommendedName>
        <fullName evidence="7">Aminotransferase class I/classII large domain-containing protein</fullName>
    </recommendedName>
</protein>
<dbReference type="Gene3D" id="3.40.640.10">
    <property type="entry name" value="Type I PLP-dependent aspartate aminotransferase-like (Major domain)"/>
    <property type="match status" value="1"/>
</dbReference>
<evidence type="ECO:0000256" key="2">
    <source>
        <dbReference type="ARBA" id="ARBA00007441"/>
    </source>
</evidence>
<dbReference type="EMBL" id="JAQJAE010000006">
    <property type="protein sequence ID" value="KAJ5589129.1"/>
    <property type="molecule type" value="Genomic_DNA"/>
</dbReference>
<sequence>MPNDLKHRRAAPGSYAPNGIITRKYIVYRLTIMGLCWDQIIGTVQAAPDRSIFLWQPCGHNPVGIGLTKEQWKEIGYHSKRKSLLTLFDMAYQGTESGDPDLDAWPIRYFADQKLEFLLNTTFSKSMGLYSERVGSLLGVFNSVSVRQAIADKSEKLVRWEYSNPPAYGAQLAGLILSDDALRDVWYQDVAWMARRLRKDRASLRQRILQHLESKFTEASTCDRKWDGLEAERGFFSLLPLSSQQVDYMKTHHGVVLQANGRINIAGLRESILDKVALAIADASMKDLA</sequence>
<dbReference type="GO" id="GO:0030170">
    <property type="term" value="F:pyridoxal phosphate binding"/>
    <property type="evidence" value="ECO:0007669"/>
    <property type="project" value="InterPro"/>
</dbReference>
<keyword evidence="4" id="KW-0032">Aminotransferase</keyword>
<proteinExistence type="inferred from homology"/>
<dbReference type="Proteomes" id="UP001213799">
    <property type="component" value="Unassembled WGS sequence"/>
</dbReference>
<evidence type="ECO:0000259" key="7">
    <source>
        <dbReference type="Pfam" id="PF00155"/>
    </source>
</evidence>
<keyword evidence="5" id="KW-0808">Transferase</keyword>
<dbReference type="PRINTS" id="PR00799">
    <property type="entry name" value="TRANSAMINASE"/>
</dbReference>
<dbReference type="SUPFAM" id="SSF53383">
    <property type="entry name" value="PLP-dependent transferases"/>
    <property type="match status" value="1"/>
</dbReference>
<evidence type="ECO:0000256" key="3">
    <source>
        <dbReference type="ARBA" id="ARBA00011738"/>
    </source>
</evidence>
<evidence type="ECO:0000256" key="1">
    <source>
        <dbReference type="ARBA" id="ARBA00001933"/>
    </source>
</evidence>
<keyword evidence="6" id="KW-0663">Pyridoxal phosphate</keyword>
<evidence type="ECO:0000313" key="9">
    <source>
        <dbReference type="Proteomes" id="UP001213799"/>
    </source>
</evidence>
<evidence type="ECO:0000256" key="4">
    <source>
        <dbReference type="ARBA" id="ARBA00022576"/>
    </source>
</evidence>
<dbReference type="PANTHER" id="PTHR11879">
    <property type="entry name" value="ASPARTATE AMINOTRANSFERASE"/>
    <property type="match status" value="1"/>
</dbReference>
<reference evidence="8" key="1">
    <citation type="journal article" date="2023" name="IMA Fungus">
        <title>Comparative genomic study of the Penicillium genus elucidates a diverse pangenome and 15 lateral gene transfer events.</title>
        <authorList>
            <person name="Petersen C."/>
            <person name="Sorensen T."/>
            <person name="Nielsen M.R."/>
            <person name="Sondergaard T.E."/>
            <person name="Sorensen J.L."/>
            <person name="Fitzpatrick D.A."/>
            <person name="Frisvad J.C."/>
            <person name="Nielsen K.L."/>
        </authorList>
    </citation>
    <scope>NUCLEOTIDE SEQUENCE</scope>
    <source>
        <strain evidence="8">IBT 12815</strain>
    </source>
</reference>
<dbReference type="GO" id="GO:0006520">
    <property type="term" value="P:amino acid metabolic process"/>
    <property type="evidence" value="ECO:0007669"/>
    <property type="project" value="InterPro"/>
</dbReference>
<dbReference type="GeneID" id="81593103"/>
<evidence type="ECO:0000313" key="8">
    <source>
        <dbReference type="EMBL" id="KAJ5589129.1"/>
    </source>
</evidence>
<dbReference type="PANTHER" id="PTHR11879:SF55">
    <property type="entry name" value="GLUTAMATE OXALOACETATE TRANSAMINASE 1, ISOFORM B"/>
    <property type="match status" value="1"/>
</dbReference>
<dbReference type="InterPro" id="IPR015424">
    <property type="entry name" value="PyrdxlP-dep_Trfase"/>
</dbReference>
<dbReference type="InterPro" id="IPR004839">
    <property type="entry name" value="Aminotransferase_I/II_large"/>
</dbReference>
<keyword evidence="9" id="KW-1185">Reference proteome</keyword>
<comment type="caution">
    <text evidence="8">The sequence shown here is derived from an EMBL/GenBank/DDBJ whole genome shotgun (WGS) entry which is preliminary data.</text>
</comment>
<evidence type="ECO:0000256" key="5">
    <source>
        <dbReference type="ARBA" id="ARBA00022679"/>
    </source>
</evidence>
<dbReference type="InterPro" id="IPR015421">
    <property type="entry name" value="PyrdxlP-dep_Trfase_major"/>
</dbReference>
<dbReference type="AlphaFoldDB" id="A0AAD6DMG1"/>
<organism evidence="8 9">
    <name type="scientific">Penicillium hordei</name>
    <dbReference type="NCBI Taxonomy" id="40994"/>
    <lineage>
        <taxon>Eukaryota</taxon>
        <taxon>Fungi</taxon>
        <taxon>Dikarya</taxon>
        <taxon>Ascomycota</taxon>
        <taxon>Pezizomycotina</taxon>
        <taxon>Eurotiomycetes</taxon>
        <taxon>Eurotiomycetidae</taxon>
        <taxon>Eurotiales</taxon>
        <taxon>Aspergillaceae</taxon>
        <taxon>Penicillium</taxon>
    </lineage>
</organism>
<comment type="subunit">
    <text evidence="3">Homodimer.</text>
</comment>
<dbReference type="GO" id="GO:0004069">
    <property type="term" value="F:L-aspartate:2-oxoglutarate aminotransferase activity"/>
    <property type="evidence" value="ECO:0007669"/>
    <property type="project" value="TreeGrafter"/>
</dbReference>
<dbReference type="InterPro" id="IPR000796">
    <property type="entry name" value="Asp_trans"/>
</dbReference>
<dbReference type="InterPro" id="IPR015422">
    <property type="entry name" value="PyrdxlP-dep_Trfase_small"/>
</dbReference>